<accession>A0A343JE81</accession>
<dbReference type="InterPro" id="IPR004089">
    <property type="entry name" value="MCPsignal_dom"/>
</dbReference>
<dbReference type="SMART" id="SM00283">
    <property type="entry name" value="MA"/>
    <property type="match status" value="1"/>
</dbReference>
<evidence type="ECO:0000256" key="2">
    <source>
        <dbReference type="PROSITE-ProRule" id="PRU00284"/>
    </source>
</evidence>
<evidence type="ECO:0000256" key="1">
    <source>
        <dbReference type="ARBA" id="ARBA00023224"/>
    </source>
</evidence>
<feature type="coiled-coil region" evidence="3">
    <location>
        <begin position="225"/>
        <end position="252"/>
    </location>
</feature>
<evidence type="ECO:0000256" key="3">
    <source>
        <dbReference type="SAM" id="Coils"/>
    </source>
</evidence>
<evidence type="ECO:0000313" key="5">
    <source>
        <dbReference type="EMBL" id="ASW43839.1"/>
    </source>
</evidence>
<proteinExistence type="predicted"/>
<dbReference type="EMBL" id="CP016786">
    <property type="protein sequence ID" value="ASW43839.1"/>
    <property type="molecule type" value="Genomic_DNA"/>
</dbReference>
<keyword evidence="3" id="KW-0175">Coiled coil</keyword>
<dbReference type="Proteomes" id="UP000264883">
    <property type="component" value="Chromosome"/>
</dbReference>
<evidence type="ECO:0000259" key="4">
    <source>
        <dbReference type="PROSITE" id="PS50111"/>
    </source>
</evidence>
<dbReference type="InterPro" id="IPR025991">
    <property type="entry name" value="Chemoreceptor_zinc-bind_dom"/>
</dbReference>
<dbReference type="PANTHER" id="PTHR32089">
    <property type="entry name" value="METHYL-ACCEPTING CHEMOTAXIS PROTEIN MCPB"/>
    <property type="match status" value="1"/>
</dbReference>
<dbReference type="Gene3D" id="1.20.120.30">
    <property type="entry name" value="Aspartate receptor, ligand-binding domain"/>
    <property type="match status" value="1"/>
</dbReference>
<reference evidence="5 6" key="1">
    <citation type="submission" date="2016-08" db="EMBL/GenBank/DDBJ databases">
        <title>Complete Genome Sequence Of The Indigo Reducing Clostridium isatidis DSM15098.</title>
        <authorList>
            <person name="Little G.T."/>
            <person name="Minton N.P."/>
        </authorList>
    </citation>
    <scope>NUCLEOTIDE SEQUENCE [LARGE SCALE GENOMIC DNA]</scope>
    <source>
        <strain evidence="5 6">DSM 15098</strain>
    </source>
</reference>
<feature type="coiled-coil region" evidence="3">
    <location>
        <begin position="148"/>
        <end position="175"/>
    </location>
</feature>
<dbReference type="CDD" id="cd11386">
    <property type="entry name" value="MCP_signal"/>
    <property type="match status" value="1"/>
</dbReference>
<keyword evidence="1 2" id="KW-0807">Transducer</keyword>
<dbReference type="RefSeq" id="WP_164704106.1">
    <property type="nucleotide sequence ID" value="NZ_CP016786.1"/>
</dbReference>
<keyword evidence="6" id="KW-1185">Reference proteome</keyword>
<evidence type="ECO:0000313" key="6">
    <source>
        <dbReference type="Proteomes" id="UP000264883"/>
    </source>
</evidence>
<dbReference type="GO" id="GO:0007165">
    <property type="term" value="P:signal transduction"/>
    <property type="evidence" value="ECO:0007669"/>
    <property type="project" value="UniProtKB-KW"/>
</dbReference>
<dbReference type="KEGG" id="cia:BEN51_10190"/>
<feature type="domain" description="Methyl-accepting transducer" evidence="4">
    <location>
        <begin position="84"/>
        <end position="306"/>
    </location>
</feature>
<name>A0A343JE81_9CLOT</name>
<dbReference type="PANTHER" id="PTHR32089:SF112">
    <property type="entry name" value="LYSOZYME-LIKE PROTEIN-RELATED"/>
    <property type="match status" value="1"/>
</dbReference>
<dbReference type="SUPFAM" id="SSF58104">
    <property type="entry name" value="Methyl-accepting chemotaxis protein (MCP) signaling domain"/>
    <property type="match status" value="1"/>
</dbReference>
<dbReference type="PROSITE" id="PS50111">
    <property type="entry name" value="CHEMOTAXIS_TRANSDUC_2"/>
    <property type="match status" value="1"/>
</dbReference>
<dbReference type="Pfam" id="PF13682">
    <property type="entry name" value="CZB"/>
    <property type="match status" value="1"/>
</dbReference>
<gene>
    <name evidence="5" type="ORF">BEN51_10190</name>
</gene>
<organism evidence="5 6">
    <name type="scientific">Clostridium isatidis</name>
    <dbReference type="NCBI Taxonomy" id="182773"/>
    <lineage>
        <taxon>Bacteria</taxon>
        <taxon>Bacillati</taxon>
        <taxon>Bacillota</taxon>
        <taxon>Clostridia</taxon>
        <taxon>Eubacteriales</taxon>
        <taxon>Clostridiaceae</taxon>
        <taxon>Clostridium</taxon>
    </lineage>
</organism>
<dbReference type="Gene3D" id="1.10.287.950">
    <property type="entry name" value="Methyl-accepting chemotaxis protein"/>
    <property type="match status" value="1"/>
</dbReference>
<protein>
    <recommendedName>
        <fullName evidence="4">Methyl-accepting transducer domain-containing protein</fullName>
    </recommendedName>
</protein>
<dbReference type="GO" id="GO:0016020">
    <property type="term" value="C:membrane"/>
    <property type="evidence" value="ECO:0007669"/>
    <property type="project" value="InterPro"/>
</dbReference>
<dbReference type="Pfam" id="PF00015">
    <property type="entry name" value="MCPsignal"/>
    <property type="match status" value="1"/>
</dbReference>
<dbReference type="AlphaFoldDB" id="A0A343JE81"/>
<sequence>MIKFRKNQKSKSEFNTVNTINENILLMAIDNLLNEKLIYIDEKEIGSAELSKKWNKLIDKIKADKVKNLLSLDTILSEMTRMDSLRDIIKSTSTQTEQVNNFYNSIKEMIASSEEISSFSQDVANHTQDITGIAEAGVEKIEKSMDFIVGYFEKAKNINKEMDEVREKTKSINQVITLLKGIANQTNLLALNAAIEAARAGENGRGFAIVADEVRKLAEDTRISLENVMKDIEALNLAIDNSSSQIEKSIEELDTGKSIINEALMQIHDISNSINEIDETINQVASNMEEQHAITESLTNGIEEIAKESDFIEEKSKSIGEYINNSSKHVHGFRKEFLNKREFLDDKTMMEIFKTDHLVWKWRVYNTFLGYEKLEPEKLADFKSCRLGRWYYGNEGKKYSSLKEFKEMEESHQKVHETASKAISAFYEGDTVKADKYLDSMDTYLSQMFKYLEDIKGII</sequence>